<dbReference type="EMBL" id="BA000012">
    <property type="protein sequence ID" value="BAB53384.1"/>
    <property type="molecule type" value="Genomic_DNA"/>
</dbReference>
<dbReference type="GO" id="GO:0055052">
    <property type="term" value="C:ATP-binding cassette (ABC) transporter complex, substrate-binding subunit-containing"/>
    <property type="evidence" value="ECO:0007669"/>
    <property type="project" value="TreeGrafter"/>
</dbReference>
<dbReference type="AlphaFoldDB" id="Q986R9"/>
<dbReference type="SUPFAM" id="SSF52540">
    <property type="entry name" value="P-loop containing nucleoside triphosphate hydrolases"/>
    <property type="match status" value="1"/>
</dbReference>
<dbReference type="Gene3D" id="3.40.50.300">
    <property type="entry name" value="P-loop containing nucleotide triphosphate hydrolases"/>
    <property type="match status" value="1"/>
</dbReference>
<dbReference type="HOGENOM" id="CLU_2181809_0_0_5"/>
<dbReference type="eggNOG" id="COG1118">
    <property type="taxonomic scope" value="Bacteria"/>
</dbReference>
<gene>
    <name evidence="1" type="ordered locus">msr7236</name>
</gene>
<name>Q986R9_RHILO</name>
<dbReference type="PANTHER" id="PTHR43875:SF3">
    <property type="entry name" value="MALTOSE_MALTODEXTRIN IMPORT ATP-BINDING PROTEIN MALK"/>
    <property type="match status" value="1"/>
</dbReference>
<organism evidence="1 2">
    <name type="scientific">Mesorhizobium japonicum (strain LMG 29417 / CECT 9101 / MAFF 303099)</name>
    <name type="common">Mesorhizobium loti (strain MAFF 303099)</name>
    <dbReference type="NCBI Taxonomy" id="266835"/>
    <lineage>
        <taxon>Bacteria</taxon>
        <taxon>Pseudomonadati</taxon>
        <taxon>Pseudomonadota</taxon>
        <taxon>Alphaproteobacteria</taxon>
        <taxon>Hyphomicrobiales</taxon>
        <taxon>Phyllobacteriaceae</taxon>
        <taxon>Mesorhizobium</taxon>
    </lineage>
</organism>
<dbReference type="GO" id="GO:0016887">
    <property type="term" value="F:ATP hydrolysis activity"/>
    <property type="evidence" value="ECO:0007669"/>
    <property type="project" value="InterPro"/>
</dbReference>
<sequence length="109" mass="11698">MAAWQPVCLSVQARFLKRGGTSTAELMLDGPRINQVDPSERGLALVFQSYALYPHMTVAENMGFAPAGGRARRPTPPHSSIAMQVDPCHCHLFAADGRALAPLGKIRAA</sequence>
<dbReference type="Proteomes" id="UP000000552">
    <property type="component" value="Chromosome"/>
</dbReference>
<dbReference type="InterPro" id="IPR027417">
    <property type="entry name" value="P-loop_NTPase"/>
</dbReference>
<dbReference type="PANTHER" id="PTHR43875">
    <property type="entry name" value="MALTODEXTRIN IMPORT ATP-BINDING PROTEIN MSMX"/>
    <property type="match status" value="1"/>
</dbReference>
<protein>
    <submittedName>
        <fullName evidence="1">Msr7236 protein</fullName>
    </submittedName>
</protein>
<dbReference type="GO" id="GO:1990060">
    <property type="term" value="C:maltose transport complex"/>
    <property type="evidence" value="ECO:0007669"/>
    <property type="project" value="TreeGrafter"/>
</dbReference>
<evidence type="ECO:0000313" key="2">
    <source>
        <dbReference type="Proteomes" id="UP000000552"/>
    </source>
</evidence>
<reference evidence="1 2" key="1">
    <citation type="journal article" date="2000" name="DNA Res.">
        <title>Complete genome structure of the nitrogen-fixing symbiotic bacterium Mesorhizobium loti.</title>
        <authorList>
            <person name="Kaneko T."/>
            <person name="Nakamura Y."/>
            <person name="Sato S."/>
            <person name="Asamizu E."/>
            <person name="Kato T."/>
            <person name="Sasamoto S."/>
            <person name="Watanabe A."/>
            <person name="Idesawa K."/>
            <person name="Ishikawa A."/>
            <person name="Kawashima K."/>
            <person name="Kimura T."/>
            <person name="Kishida Y."/>
            <person name="Kiyokawa C."/>
            <person name="Kohara M."/>
            <person name="Matsumoto M."/>
            <person name="Matsuno A."/>
            <person name="Mochizuki Y."/>
            <person name="Nakayama S."/>
            <person name="Nakazaki N."/>
            <person name="Shimpo S."/>
            <person name="Sugimoto M."/>
            <person name="Takeuchi C."/>
            <person name="Yamada M."/>
            <person name="Tabata S."/>
        </authorList>
    </citation>
    <scope>NUCLEOTIDE SEQUENCE [LARGE SCALE GENOMIC DNA]</scope>
    <source>
        <strain evidence="2">LMG 29417 / CECT 9101 / MAFF 303099</strain>
    </source>
</reference>
<proteinExistence type="predicted"/>
<dbReference type="KEGG" id="mlo:msr7236"/>
<evidence type="ECO:0000313" key="1">
    <source>
        <dbReference type="EMBL" id="BAB53384.1"/>
    </source>
</evidence>
<accession>Q986R9</accession>
<dbReference type="InterPro" id="IPR047641">
    <property type="entry name" value="ABC_transpr_MalK/UgpC-like"/>
</dbReference>
<dbReference type="GO" id="GO:0015423">
    <property type="term" value="F:ABC-type maltose transporter activity"/>
    <property type="evidence" value="ECO:0007669"/>
    <property type="project" value="TreeGrafter"/>
</dbReference>